<proteinExistence type="predicted"/>
<evidence type="ECO:0000313" key="1">
    <source>
        <dbReference type="EMBL" id="MBO8475164.1"/>
    </source>
</evidence>
<accession>A0A9D9INT1</accession>
<gene>
    <name evidence="1" type="ORF">IAB91_07740</name>
</gene>
<dbReference type="AlphaFoldDB" id="A0A9D9INT1"/>
<protein>
    <submittedName>
        <fullName evidence="1">DUF3822 family protein</fullName>
    </submittedName>
</protein>
<organism evidence="1 2">
    <name type="scientific">Candidatus Cryptobacteroides faecigallinarum</name>
    <dbReference type="NCBI Taxonomy" id="2840763"/>
    <lineage>
        <taxon>Bacteria</taxon>
        <taxon>Pseudomonadati</taxon>
        <taxon>Bacteroidota</taxon>
        <taxon>Bacteroidia</taxon>
        <taxon>Bacteroidales</taxon>
        <taxon>Candidatus Cryptobacteroides</taxon>
    </lineage>
</organism>
<dbReference type="EMBL" id="JADIMD010000116">
    <property type="protein sequence ID" value="MBO8475164.1"/>
    <property type="molecule type" value="Genomic_DNA"/>
</dbReference>
<name>A0A9D9INT1_9BACT</name>
<dbReference type="Gene3D" id="3.30.420.260">
    <property type="match status" value="1"/>
</dbReference>
<dbReference type="Pfam" id="PF12864">
    <property type="entry name" value="DUF3822"/>
    <property type="match status" value="1"/>
</dbReference>
<reference evidence="1" key="1">
    <citation type="submission" date="2020-10" db="EMBL/GenBank/DDBJ databases">
        <authorList>
            <person name="Gilroy R."/>
        </authorList>
    </citation>
    <scope>NUCLEOTIDE SEQUENCE</scope>
    <source>
        <strain evidence="1">B1-13419</strain>
    </source>
</reference>
<sequence length="163" mass="18985">MPETGNSSRLFIYKCALVPAQFFEPSSARAMLVETAVIDDADEVSYVGVPYYDAVLIYAHRAGEDFLPEMYHLLRLSEKIEEHNRIAASYDGDRLYLVVVQDREMKLCNSFRAPDFTTAEYFLFMALKKFQMNPEVSDIYFRTPLTEDQRLSLFQYFRSVEQV</sequence>
<dbReference type="InterPro" id="IPR024213">
    <property type="entry name" value="DUF3822"/>
</dbReference>
<comment type="caution">
    <text evidence="1">The sequence shown here is derived from an EMBL/GenBank/DDBJ whole genome shotgun (WGS) entry which is preliminary data.</text>
</comment>
<reference evidence="1" key="2">
    <citation type="journal article" date="2021" name="PeerJ">
        <title>Extensive microbial diversity within the chicken gut microbiome revealed by metagenomics and culture.</title>
        <authorList>
            <person name="Gilroy R."/>
            <person name="Ravi A."/>
            <person name="Getino M."/>
            <person name="Pursley I."/>
            <person name="Horton D.L."/>
            <person name="Alikhan N.F."/>
            <person name="Baker D."/>
            <person name="Gharbi K."/>
            <person name="Hall N."/>
            <person name="Watson M."/>
            <person name="Adriaenssens E.M."/>
            <person name="Foster-Nyarko E."/>
            <person name="Jarju S."/>
            <person name="Secka A."/>
            <person name="Antonio M."/>
            <person name="Oren A."/>
            <person name="Chaudhuri R.R."/>
            <person name="La Ragione R."/>
            <person name="Hildebrand F."/>
            <person name="Pallen M.J."/>
        </authorList>
    </citation>
    <scope>NUCLEOTIDE SEQUENCE</scope>
    <source>
        <strain evidence="1">B1-13419</strain>
    </source>
</reference>
<dbReference type="Proteomes" id="UP000823757">
    <property type="component" value="Unassembled WGS sequence"/>
</dbReference>
<evidence type="ECO:0000313" key="2">
    <source>
        <dbReference type="Proteomes" id="UP000823757"/>
    </source>
</evidence>